<protein>
    <submittedName>
        <fullName evidence="1">Uncharacterized protein</fullName>
    </submittedName>
</protein>
<dbReference type="AlphaFoldDB" id="I7MEE9"/>
<keyword evidence="2" id="KW-1185">Reference proteome</keyword>
<evidence type="ECO:0000313" key="2">
    <source>
        <dbReference type="Proteomes" id="UP000009168"/>
    </source>
</evidence>
<dbReference type="KEGG" id="tet:TTHERM_00129790"/>
<organism evidence="1 2">
    <name type="scientific">Tetrahymena thermophila (strain SB210)</name>
    <dbReference type="NCBI Taxonomy" id="312017"/>
    <lineage>
        <taxon>Eukaryota</taxon>
        <taxon>Sar</taxon>
        <taxon>Alveolata</taxon>
        <taxon>Ciliophora</taxon>
        <taxon>Intramacronucleata</taxon>
        <taxon>Oligohymenophorea</taxon>
        <taxon>Hymenostomatida</taxon>
        <taxon>Tetrahymenina</taxon>
        <taxon>Tetrahymenidae</taxon>
        <taxon>Tetrahymena</taxon>
    </lineage>
</organism>
<gene>
    <name evidence="1" type="ORF">TTHERM_00129790</name>
</gene>
<dbReference type="RefSeq" id="XP_001016447.1">
    <property type="nucleotide sequence ID" value="XM_001016447.1"/>
</dbReference>
<dbReference type="Proteomes" id="UP000009168">
    <property type="component" value="Unassembled WGS sequence"/>
</dbReference>
<dbReference type="InParanoid" id="I7MEE9"/>
<proteinExistence type="predicted"/>
<evidence type="ECO:0000313" key="1">
    <source>
        <dbReference type="EMBL" id="EAR96202.1"/>
    </source>
</evidence>
<name>I7MEE9_TETTS</name>
<accession>I7MEE9</accession>
<dbReference type="HOGENOM" id="CLU_122163_0_0_1"/>
<sequence>MGCISDKQMRNDRKTIQLSQNDKLQSSQTVNQIIISIQQLVIKLQNIYTNIINKNQKIPEHYANLEPCKILQKLRENEFLSECEIKIIECKFRLILTQMKESINKASQMLLDFNQNNTLNQSNKKILLEIIMLYESTYINFFKYQENIEYKKFMQFIQSKCPKEENEQSFSQSSSANTFKCSFLTQDTLY</sequence>
<dbReference type="GeneID" id="7833872"/>
<dbReference type="EMBL" id="GG662699">
    <property type="protein sequence ID" value="EAR96202.1"/>
    <property type="molecule type" value="Genomic_DNA"/>
</dbReference>
<reference evidence="2" key="1">
    <citation type="journal article" date="2006" name="PLoS Biol.">
        <title>Macronuclear genome sequence of the ciliate Tetrahymena thermophila, a model eukaryote.</title>
        <authorList>
            <person name="Eisen J.A."/>
            <person name="Coyne R.S."/>
            <person name="Wu M."/>
            <person name="Wu D."/>
            <person name="Thiagarajan M."/>
            <person name="Wortman J.R."/>
            <person name="Badger J.H."/>
            <person name="Ren Q."/>
            <person name="Amedeo P."/>
            <person name="Jones K.M."/>
            <person name="Tallon L.J."/>
            <person name="Delcher A.L."/>
            <person name="Salzberg S.L."/>
            <person name="Silva J.C."/>
            <person name="Haas B.J."/>
            <person name="Majoros W.H."/>
            <person name="Farzad M."/>
            <person name="Carlton J.M."/>
            <person name="Smith R.K. Jr."/>
            <person name="Garg J."/>
            <person name="Pearlman R.E."/>
            <person name="Karrer K.M."/>
            <person name="Sun L."/>
            <person name="Manning G."/>
            <person name="Elde N.C."/>
            <person name="Turkewitz A.P."/>
            <person name="Asai D.J."/>
            <person name="Wilkes D.E."/>
            <person name="Wang Y."/>
            <person name="Cai H."/>
            <person name="Collins K."/>
            <person name="Stewart B.A."/>
            <person name="Lee S.R."/>
            <person name="Wilamowska K."/>
            <person name="Weinberg Z."/>
            <person name="Ruzzo W.L."/>
            <person name="Wloga D."/>
            <person name="Gaertig J."/>
            <person name="Frankel J."/>
            <person name="Tsao C.-C."/>
            <person name="Gorovsky M.A."/>
            <person name="Keeling P.J."/>
            <person name="Waller R.F."/>
            <person name="Patron N.J."/>
            <person name="Cherry J.M."/>
            <person name="Stover N.A."/>
            <person name="Krieger C.J."/>
            <person name="del Toro C."/>
            <person name="Ryder H.F."/>
            <person name="Williamson S.C."/>
            <person name="Barbeau R.A."/>
            <person name="Hamilton E.P."/>
            <person name="Orias E."/>
        </authorList>
    </citation>
    <scope>NUCLEOTIDE SEQUENCE [LARGE SCALE GENOMIC DNA]</scope>
    <source>
        <strain evidence="2">SB210</strain>
    </source>
</reference>